<feature type="region of interest" description="Disordered" evidence="1">
    <location>
        <begin position="212"/>
        <end position="260"/>
    </location>
</feature>
<accession>A0A0L9TDL5</accession>
<evidence type="ECO:0000256" key="1">
    <source>
        <dbReference type="SAM" id="MobiDB-lite"/>
    </source>
</evidence>
<evidence type="ECO:0000313" key="2">
    <source>
        <dbReference type="EMBL" id="KOM28715.1"/>
    </source>
</evidence>
<feature type="compositionally biased region" description="Basic and acidic residues" evidence="1">
    <location>
        <begin position="96"/>
        <end position="110"/>
    </location>
</feature>
<dbReference type="EMBL" id="KQ258444">
    <property type="protein sequence ID" value="KOM28715.1"/>
    <property type="molecule type" value="Genomic_DNA"/>
</dbReference>
<protein>
    <submittedName>
        <fullName evidence="2">Uncharacterized protein</fullName>
    </submittedName>
</protein>
<gene>
    <name evidence="2" type="ORF">LR48_Vigan564s002500</name>
</gene>
<proteinExistence type="predicted"/>
<feature type="region of interest" description="Disordered" evidence="1">
    <location>
        <begin position="79"/>
        <end position="120"/>
    </location>
</feature>
<sequence>MQQKVWSRLGLGEKKVQQLRRKMAAALTAFTVQQAPRFWTKGRRVDSLSWNGEGSLLEEDSRESWLDYNSCHVQSTQHFDDGSMRGCSNHPTSITGEEKLESSVHDDHSRSNASRSHGWKKIHIKQRMKQMCEWEEEGCPRHEEEDKRCKASPISLANLGVEGSQEPMGETKTNNIFSKQDDVLSAVERLTDKLEDGGTKVILKEQYSGLTTFSPRLNDGDPKSECENNSPRVPLQLEHHGGVDGEHDYPTTAPRLKHHD</sequence>
<organism evidence="2 3">
    <name type="scientific">Phaseolus angularis</name>
    <name type="common">Azuki bean</name>
    <name type="synonym">Vigna angularis</name>
    <dbReference type="NCBI Taxonomy" id="3914"/>
    <lineage>
        <taxon>Eukaryota</taxon>
        <taxon>Viridiplantae</taxon>
        <taxon>Streptophyta</taxon>
        <taxon>Embryophyta</taxon>
        <taxon>Tracheophyta</taxon>
        <taxon>Spermatophyta</taxon>
        <taxon>Magnoliopsida</taxon>
        <taxon>eudicotyledons</taxon>
        <taxon>Gunneridae</taxon>
        <taxon>Pentapetalae</taxon>
        <taxon>rosids</taxon>
        <taxon>fabids</taxon>
        <taxon>Fabales</taxon>
        <taxon>Fabaceae</taxon>
        <taxon>Papilionoideae</taxon>
        <taxon>50 kb inversion clade</taxon>
        <taxon>NPAAA clade</taxon>
        <taxon>indigoferoid/millettioid clade</taxon>
        <taxon>Phaseoleae</taxon>
        <taxon>Vigna</taxon>
    </lineage>
</organism>
<dbReference type="AlphaFoldDB" id="A0A0L9TDL5"/>
<dbReference type="Gramene" id="KOM28715">
    <property type="protein sequence ID" value="KOM28715"/>
    <property type="gene ID" value="LR48_Vigan564s002500"/>
</dbReference>
<reference evidence="3" key="1">
    <citation type="journal article" date="2015" name="Proc. Natl. Acad. Sci. U.S.A.">
        <title>Genome sequencing of adzuki bean (Vigna angularis) provides insight into high starch and low fat accumulation and domestication.</title>
        <authorList>
            <person name="Yang K."/>
            <person name="Tian Z."/>
            <person name="Chen C."/>
            <person name="Luo L."/>
            <person name="Zhao B."/>
            <person name="Wang Z."/>
            <person name="Yu L."/>
            <person name="Li Y."/>
            <person name="Sun Y."/>
            <person name="Li W."/>
            <person name="Chen Y."/>
            <person name="Li Y."/>
            <person name="Zhang Y."/>
            <person name="Ai D."/>
            <person name="Zhao J."/>
            <person name="Shang C."/>
            <person name="Ma Y."/>
            <person name="Wu B."/>
            <person name="Wang M."/>
            <person name="Gao L."/>
            <person name="Sun D."/>
            <person name="Zhang P."/>
            <person name="Guo F."/>
            <person name="Wang W."/>
            <person name="Li Y."/>
            <person name="Wang J."/>
            <person name="Varshney R.K."/>
            <person name="Wang J."/>
            <person name="Ling H.Q."/>
            <person name="Wan P."/>
        </authorList>
    </citation>
    <scope>NUCLEOTIDE SEQUENCE</scope>
    <source>
        <strain evidence="3">cv. Jingnong 6</strain>
    </source>
</reference>
<feature type="compositionally biased region" description="Basic and acidic residues" evidence="1">
    <location>
        <begin position="237"/>
        <end position="249"/>
    </location>
</feature>
<name>A0A0L9TDL5_PHAAN</name>
<evidence type="ECO:0000313" key="3">
    <source>
        <dbReference type="Proteomes" id="UP000053144"/>
    </source>
</evidence>
<dbReference type="Proteomes" id="UP000053144">
    <property type="component" value="Unassembled WGS sequence"/>
</dbReference>